<dbReference type="AlphaFoldDB" id="A0A1W1H8B5"/>
<keyword evidence="3" id="KW-1185">Reference proteome</keyword>
<dbReference type="SUPFAM" id="SSF51735">
    <property type="entry name" value="NAD(P)-binding Rossmann-fold domains"/>
    <property type="match status" value="1"/>
</dbReference>
<dbReference type="GO" id="GO:0051287">
    <property type="term" value="F:NAD binding"/>
    <property type="evidence" value="ECO:0007669"/>
    <property type="project" value="InterPro"/>
</dbReference>
<dbReference type="OrthoDB" id="9803238at2"/>
<dbReference type="GO" id="GO:0016616">
    <property type="term" value="F:oxidoreductase activity, acting on the CH-OH group of donors, NAD or NADP as acceptor"/>
    <property type="evidence" value="ECO:0007669"/>
    <property type="project" value="InterPro"/>
</dbReference>
<feature type="domain" description="UDP-glucose/GDP-mannose dehydrogenase N-terminal" evidence="1">
    <location>
        <begin position="1"/>
        <end position="46"/>
    </location>
</feature>
<name>A0A1W1H8B5_9BACT</name>
<proteinExistence type="predicted"/>
<evidence type="ECO:0000313" key="3">
    <source>
        <dbReference type="Proteomes" id="UP000191931"/>
    </source>
</evidence>
<evidence type="ECO:0000259" key="1">
    <source>
        <dbReference type="Pfam" id="PF03721"/>
    </source>
</evidence>
<dbReference type="InterPro" id="IPR036291">
    <property type="entry name" value="NAD(P)-bd_dom_sf"/>
</dbReference>
<dbReference type="PANTHER" id="PTHR43750">
    <property type="entry name" value="UDP-GLUCOSE 6-DEHYDROGENASE TUAD"/>
    <property type="match status" value="1"/>
</dbReference>
<dbReference type="Gene3D" id="3.40.50.720">
    <property type="entry name" value="NAD(P)-binding Rossmann-like Domain"/>
    <property type="match status" value="1"/>
</dbReference>
<dbReference type="EMBL" id="FWEV01000054">
    <property type="protein sequence ID" value="SLM28709.1"/>
    <property type="molecule type" value="Genomic_DNA"/>
</dbReference>
<gene>
    <name evidence="2" type="ORF">MTBBW1_1470022</name>
</gene>
<dbReference type="STRING" id="1246637.MTBBW1_1470022"/>
<evidence type="ECO:0000313" key="2">
    <source>
        <dbReference type="EMBL" id="SLM28709.1"/>
    </source>
</evidence>
<organism evidence="2 3">
    <name type="scientific">Desulfamplus magnetovallimortis</name>
    <dbReference type="NCBI Taxonomy" id="1246637"/>
    <lineage>
        <taxon>Bacteria</taxon>
        <taxon>Pseudomonadati</taxon>
        <taxon>Thermodesulfobacteriota</taxon>
        <taxon>Desulfobacteria</taxon>
        <taxon>Desulfobacterales</taxon>
        <taxon>Desulfobacteraceae</taxon>
        <taxon>Desulfamplus</taxon>
    </lineage>
</organism>
<dbReference type="Proteomes" id="UP000191931">
    <property type="component" value="Unassembled WGS sequence"/>
</dbReference>
<protein>
    <recommendedName>
        <fullName evidence="1">UDP-glucose/GDP-mannose dehydrogenase N-terminal domain-containing protein</fullName>
    </recommendedName>
</protein>
<reference evidence="2 3" key="1">
    <citation type="submission" date="2017-03" db="EMBL/GenBank/DDBJ databases">
        <authorList>
            <person name="Afonso C.L."/>
            <person name="Miller P.J."/>
            <person name="Scott M.A."/>
            <person name="Spackman E."/>
            <person name="Goraichik I."/>
            <person name="Dimitrov K.M."/>
            <person name="Suarez D.L."/>
            <person name="Swayne D.E."/>
        </authorList>
    </citation>
    <scope>NUCLEOTIDE SEQUENCE [LARGE SCALE GENOMIC DNA]</scope>
    <source>
        <strain evidence="2">PRJEB14757</strain>
    </source>
</reference>
<dbReference type="RefSeq" id="WP_080805141.1">
    <property type="nucleotide sequence ID" value="NZ_LT828549.1"/>
</dbReference>
<dbReference type="PANTHER" id="PTHR43750:SF1">
    <property type="entry name" value="GDP-MANNOSE 6-DEHYDROGENASE"/>
    <property type="match status" value="1"/>
</dbReference>
<accession>A0A1W1H8B5</accession>
<dbReference type="InterPro" id="IPR001732">
    <property type="entry name" value="UDP-Glc/GDP-Man_DH_N"/>
</dbReference>
<dbReference type="Pfam" id="PF03721">
    <property type="entry name" value="UDPG_MGDP_dh_N"/>
    <property type="match status" value="1"/>
</dbReference>
<sequence>MNISIFGMGYVGVVSAACLAKNGHTVVGVDPLPVKVDMINRGESPIW</sequence>